<keyword evidence="3" id="KW-0496">Mitochondrion</keyword>
<reference evidence="7" key="1">
    <citation type="submission" date="2022-01" db="EMBL/GenBank/DDBJ databases">
        <authorList>
            <person name="King R."/>
        </authorList>
    </citation>
    <scope>NUCLEOTIDE SEQUENCE</scope>
</reference>
<protein>
    <recommendedName>
        <fullName evidence="6">HAP1 N-terminal domain-containing protein</fullName>
    </recommendedName>
</protein>
<evidence type="ECO:0000256" key="2">
    <source>
        <dbReference type="ARBA" id="ARBA00023054"/>
    </source>
</evidence>
<name>A0A9P0HNX6_NEZVI</name>
<evidence type="ECO:0000256" key="1">
    <source>
        <dbReference type="ARBA" id="ARBA00004173"/>
    </source>
</evidence>
<dbReference type="InterPro" id="IPR051946">
    <property type="entry name" value="Intracell_Traff-Reg"/>
</dbReference>
<evidence type="ECO:0000259" key="6">
    <source>
        <dbReference type="SMART" id="SM01424"/>
    </source>
</evidence>
<dbReference type="AlphaFoldDB" id="A0A9P0HNX6"/>
<dbReference type="InterPro" id="IPR006933">
    <property type="entry name" value="HAP1_N"/>
</dbReference>
<proteinExistence type="predicted"/>
<feature type="region of interest" description="Disordered" evidence="5">
    <location>
        <begin position="529"/>
        <end position="574"/>
    </location>
</feature>
<dbReference type="PANTHER" id="PTHR15751:SF12">
    <property type="entry name" value="TRAFFICKING KINESIN-BINDING PROTEIN MILT"/>
    <property type="match status" value="1"/>
</dbReference>
<keyword evidence="2 4" id="KW-0175">Coiled coil</keyword>
<dbReference type="GO" id="GO:0006605">
    <property type="term" value="P:protein targeting"/>
    <property type="evidence" value="ECO:0007669"/>
    <property type="project" value="TreeGrafter"/>
</dbReference>
<dbReference type="PANTHER" id="PTHR15751">
    <property type="entry name" value="TRAFFICKING KINESIN-BINDING PROTEIN"/>
    <property type="match status" value="1"/>
</dbReference>
<gene>
    <name evidence="7" type="ORF">NEZAVI_LOCUS13353</name>
</gene>
<feature type="domain" description="HAP1 N-terminal" evidence="6">
    <location>
        <begin position="5"/>
        <end position="272"/>
    </location>
</feature>
<dbReference type="Proteomes" id="UP001152798">
    <property type="component" value="Chromosome 6"/>
</dbReference>
<evidence type="ECO:0000256" key="3">
    <source>
        <dbReference type="ARBA" id="ARBA00023128"/>
    </source>
</evidence>
<keyword evidence="8" id="KW-1185">Reference proteome</keyword>
<dbReference type="OrthoDB" id="10067624at2759"/>
<evidence type="ECO:0000256" key="5">
    <source>
        <dbReference type="SAM" id="MobiDB-lite"/>
    </source>
</evidence>
<accession>A0A9P0HNX6</accession>
<dbReference type="GO" id="GO:0017022">
    <property type="term" value="F:myosin binding"/>
    <property type="evidence" value="ECO:0007669"/>
    <property type="project" value="TreeGrafter"/>
</dbReference>
<dbReference type="SMART" id="SM01424">
    <property type="entry name" value="HAP1_N"/>
    <property type="match status" value="1"/>
</dbReference>
<organism evidence="7 8">
    <name type="scientific">Nezara viridula</name>
    <name type="common">Southern green stink bug</name>
    <name type="synonym">Cimex viridulus</name>
    <dbReference type="NCBI Taxonomy" id="85310"/>
    <lineage>
        <taxon>Eukaryota</taxon>
        <taxon>Metazoa</taxon>
        <taxon>Ecdysozoa</taxon>
        <taxon>Arthropoda</taxon>
        <taxon>Hexapoda</taxon>
        <taxon>Insecta</taxon>
        <taxon>Pterygota</taxon>
        <taxon>Neoptera</taxon>
        <taxon>Paraneoptera</taxon>
        <taxon>Hemiptera</taxon>
        <taxon>Heteroptera</taxon>
        <taxon>Panheteroptera</taxon>
        <taxon>Pentatomomorpha</taxon>
        <taxon>Pentatomoidea</taxon>
        <taxon>Pentatomidae</taxon>
        <taxon>Pentatominae</taxon>
        <taxon>Nezara</taxon>
    </lineage>
</organism>
<dbReference type="GO" id="GO:0048311">
    <property type="term" value="P:mitochondrion distribution"/>
    <property type="evidence" value="ECO:0007669"/>
    <property type="project" value="TreeGrafter"/>
</dbReference>
<dbReference type="GO" id="GO:0005739">
    <property type="term" value="C:mitochondrion"/>
    <property type="evidence" value="ECO:0007669"/>
    <property type="project" value="UniProtKB-SubCell"/>
</dbReference>
<evidence type="ECO:0000313" key="8">
    <source>
        <dbReference type="Proteomes" id="UP001152798"/>
    </source>
</evidence>
<dbReference type="GO" id="GO:0047496">
    <property type="term" value="P:vesicle transport along microtubule"/>
    <property type="evidence" value="ECO:0007669"/>
    <property type="project" value="TreeGrafter"/>
</dbReference>
<evidence type="ECO:0000313" key="7">
    <source>
        <dbReference type="EMBL" id="CAH1405062.1"/>
    </source>
</evidence>
<evidence type="ECO:0000256" key="4">
    <source>
        <dbReference type="SAM" id="Coils"/>
    </source>
</evidence>
<dbReference type="EMBL" id="OV725082">
    <property type="protein sequence ID" value="CAH1405062.1"/>
    <property type="molecule type" value="Genomic_DNA"/>
</dbReference>
<comment type="subcellular location">
    <subcellularLocation>
        <location evidence="1">Mitochondrion</location>
    </subcellularLocation>
</comment>
<feature type="compositionally biased region" description="Low complexity" evidence="5">
    <location>
        <begin position="541"/>
        <end position="560"/>
    </location>
</feature>
<dbReference type="Pfam" id="PF04849">
    <property type="entry name" value="HAP1_N"/>
    <property type="match status" value="1"/>
</dbReference>
<feature type="coiled-coil region" evidence="4">
    <location>
        <begin position="129"/>
        <end position="265"/>
    </location>
</feature>
<dbReference type="GO" id="GO:0031410">
    <property type="term" value="C:cytoplasmic vesicle"/>
    <property type="evidence" value="ECO:0007669"/>
    <property type="project" value="TreeGrafter"/>
</dbReference>
<sequence>MVSLEDFSGYSFNLMSKMYLPDCCMYCSERMRQMNRTYDDIEAVRRLLSEKEHELELVTRIGQNLLSEKTKLQSDIGTLKDDLCTANEKITQLSHELTQKTELINNLLSDVDEVRSEGGSPGFTSQLQLSFLEKKIKSLEEENVGLHNEAARLTQENEHCEETEARLVGELTQELNCGREELELAALENAKLREERNQMKEVIDHLEARVQTADEKLTQVIKENEEYIQIINIMRETQGELTAELADCKERYNEVQRFLEEYREEERRSKKKMSPKVRVGPGYCTQLTSVWPPLSRENPESIGAELSASLLSELSLDSGLGASTLDLESHTPVNRLGAGPGFVVGQQRDLELEKALESVTRRDIEERRHSLFWDTAGGCSTPDSFLSQSGYNMPSVKLDKVQLVKPLEGSETLRQWSQLATPSMHGLLEDRPGVKVRGGTELEDLGIQKEKRDKKVLARTEATETYSLSDVEEDEELNPGKSFSDTNHIYTFVNSRIMHPKENIAHCTTSSSSSQMVWSAPGLSGSLACTPSVPPTPTPANSPSMTPMSTPASTPANSPMNSPPDRPSSPVSSSALTTALFNPYTLSPSVPPSQKVLARPDNKAALRGFRLVERIEQQIGLEEILCREPESGLHRASLLRRGVRSLARGELLGVPGRPGTGVLDNRLKQLKRRPRTDLGSVQPQLSVSSFVFGRKGGLM</sequence>